<name>A0A9N7RE78_STRHE</name>
<dbReference type="InterPro" id="IPR008979">
    <property type="entry name" value="Galactose-bd-like_sf"/>
</dbReference>
<keyword evidence="3" id="KW-1185">Reference proteome</keyword>
<dbReference type="SUPFAM" id="SSF49785">
    <property type="entry name" value="Galactose-binding domain-like"/>
    <property type="match status" value="1"/>
</dbReference>
<dbReference type="Proteomes" id="UP001153555">
    <property type="component" value="Unassembled WGS sequence"/>
</dbReference>
<sequence length="117" mass="12821">YHGGTNFGMTAGGPFIALAMTVMHLLMNMSYNEEAASHEENSFTMVGLLEHINNTRDDTVYLWYTTDVRTDSNKGFVSGGKLLVLAVLSASHALNVFINKHLSECGPSFRGVECCRS</sequence>
<evidence type="ECO:0000313" key="3">
    <source>
        <dbReference type="Proteomes" id="UP001153555"/>
    </source>
</evidence>
<gene>
    <name evidence="2" type="ORF">SHERM_01965</name>
</gene>
<keyword evidence="1" id="KW-0472">Membrane</keyword>
<protein>
    <submittedName>
        <fullName evidence="2">Beta-galactosidase 1</fullName>
    </submittedName>
</protein>
<reference evidence="2" key="1">
    <citation type="submission" date="2019-12" db="EMBL/GenBank/DDBJ databases">
        <authorList>
            <person name="Scholes J."/>
        </authorList>
    </citation>
    <scope>NUCLEOTIDE SEQUENCE</scope>
</reference>
<feature type="non-terminal residue" evidence="2">
    <location>
        <position position="1"/>
    </location>
</feature>
<dbReference type="EMBL" id="CACSLK010027624">
    <property type="protein sequence ID" value="CAA0826769.1"/>
    <property type="molecule type" value="Genomic_DNA"/>
</dbReference>
<evidence type="ECO:0000313" key="2">
    <source>
        <dbReference type="EMBL" id="CAA0826769.1"/>
    </source>
</evidence>
<comment type="caution">
    <text evidence="2">The sequence shown here is derived from an EMBL/GenBank/DDBJ whole genome shotgun (WGS) entry which is preliminary data.</text>
</comment>
<proteinExistence type="predicted"/>
<dbReference type="OrthoDB" id="10592267at2759"/>
<evidence type="ECO:0000256" key="1">
    <source>
        <dbReference type="SAM" id="Phobius"/>
    </source>
</evidence>
<feature type="non-terminal residue" evidence="2">
    <location>
        <position position="117"/>
    </location>
</feature>
<accession>A0A9N7RE78</accession>
<keyword evidence="1" id="KW-0812">Transmembrane</keyword>
<dbReference type="AlphaFoldDB" id="A0A9N7RE78"/>
<keyword evidence="1" id="KW-1133">Transmembrane helix</keyword>
<organism evidence="2 3">
    <name type="scientific">Striga hermonthica</name>
    <name type="common">Purple witchweed</name>
    <name type="synonym">Buchnera hermonthica</name>
    <dbReference type="NCBI Taxonomy" id="68872"/>
    <lineage>
        <taxon>Eukaryota</taxon>
        <taxon>Viridiplantae</taxon>
        <taxon>Streptophyta</taxon>
        <taxon>Embryophyta</taxon>
        <taxon>Tracheophyta</taxon>
        <taxon>Spermatophyta</taxon>
        <taxon>Magnoliopsida</taxon>
        <taxon>eudicotyledons</taxon>
        <taxon>Gunneridae</taxon>
        <taxon>Pentapetalae</taxon>
        <taxon>asterids</taxon>
        <taxon>lamiids</taxon>
        <taxon>Lamiales</taxon>
        <taxon>Orobanchaceae</taxon>
        <taxon>Buchnereae</taxon>
        <taxon>Striga</taxon>
    </lineage>
</organism>
<feature type="transmembrane region" description="Helical" evidence="1">
    <location>
        <begin position="6"/>
        <end position="27"/>
    </location>
</feature>